<proteinExistence type="predicted"/>
<protein>
    <submittedName>
        <fullName evidence="3">Uncharacterized protein</fullName>
    </submittedName>
</protein>
<keyword evidence="2" id="KW-0472">Membrane</keyword>
<evidence type="ECO:0000256" key="1">
    <source>
        <dbReference type="SAM" id="MobiDB-lite"/>
    </source>
</evidence>
<reference evidence="3 4" key="1">
    <citation type="submission" date="2020-08" db="EMBL/GenBank/DDBJ databases">
        <title>Sequencing the genomes of 1000 actinobacteria strains.</title>
        <authorList>
            <person name="Klenk H.-P."/>
        </authorList>
    </citation>
    <scope>NUCLEOTIDE SEQUENCE [LARGE SCALE GENOMIC DNA]</scope>
    <source>
        <strain evidence="3 4">DSM 45886</strain>
    </source>
</reference>
<dbReference type="EMBL" id="JACHJW010000001">
    <property type="protein sequence ID" value="MBB4957330.1"/>
    <property type="molecule type" value="Genomic_DNA"/>
</dbReference>
<feature type="compositionally biased region" description="Basic and acidic residues" evidence="1">
    <location>
        <begin position="451"/>
        <end position="467"/>
    </location>
</feature>
<keyword evidence="2" id="KW-0812">Transmembrane</keyword>
<sequence>MRRSVSSIALSLGLIGVTLVATGTPVFAVEPGKKVCTINDPRLRELSGLVATEDGYIVVNDGTEIESRKQVFYLDSNCKGSKSVGYSGNGPFDTEDLALSADRKTLWIADIGDNATNSERRTRVALWSMPVDGSKKPVLHRLRYPDDKPRDAEALIMGEDNLPIIITKSTGKAEIFTVAEQLPTNNTEPVAMKAVGELTVPKTATENPLQAAGRIAVTGAARSPDGSRVVVRTYADAFEYDVTNGDVVKALTTGRPRVTPLGDPFGESISYTPDGATFLTVSDVGNLGDDTPVTILSYTPSKTLAVDAKTEAEEPADGRSWIDKLDLDDITYLIIGVGLFGVVLVGFGVFGIIRSRRKPRGPDSSRRGKKDDGSGPQGAASDGDPSTRRGERDGRNRGGEPDRRNERGGTPDQRDDRDAWFGGQAGRGDQSESSFVPSRGGNVRGAAQRPEAAESQRQRRPGPEERGGVYGGHSDGGAVYGGGSASGAVYGGNQASGRTSSGGYYGDGRPAGGGQAPGEGRAGARRPGDSRVPDDGGRRGPNRQPEPGGYRDERYR</sequence>
<keyword evidence="2" id="KW-1133">Transmembrane helix</keyword>
<keyword evidence="4" id="KW-1185">Reference proteome</keyword>
<accession>A0A7W7SPH1</accession>
<comment type="caution">
    <text evidence="3">The sequence shown here is derived from an EMBL/GenBank/DDBJ whole genome shotgun (WGS) entry which is preliminary data.</text>
</comment>
<feature type="compositionally biased region" description="Basic and acidic residues" evidence="1">
    <location>
        <begin position="360"/>
        <end position="373"/>
    </location>
</feature>
<feature type="compositionally biased region" description="Basic and acidic residues" evidence="1">
    <location>
        <begin position="385"/>
        <end position="419"/>
    </location>
</feature>
<gene>
    <name evidence="3" type="ORF">FHR38_001063</name>
</gene>
<evidence type="ECO:0000313" key="3">
    <source>
        <dbReference type="EMBL" id="MBB4957330.1"/>
    </source>
</evidence>
<dbReference type="SUPFAM" id="SSF82171">
    <property type="entry name" value="DPP6 N-terminal domain-like"/>
    <property type="match status" value="1"/>
</dbReference>
<feature type="compositionally biased region" description="Gly residues" evidence="1">
    <location>
        <begin position="503"/>
        <end position="521"/>
    </location>
</feature>
<evidence type="ECO:0000256" key="2">
    <source>
        <dbReference type="SAM" id="Phobius"/>
    </source>
</evidence>
<feature type="region of interest" description="Disordered" evidence="1">
    <location>
        <begin position="355"/>
        <end position="556"/>
    </location>
</feature>
<evidence type="ECO:0000313" key="4">
    <source>
        <dbReference type="Proteomes" id="UP000578819"/>
    </source>
</evidence>
<feature type="transmembrane region" description="Helical" evidence="2">
    <location>
        <begin position="330"/>
        <end position="353"/>
    </location>
</feature>
<organism evidence="3 4">
    <name type="scientific">Micromonospora polyrhachis</name>
    <dbReference type="NCBI Taxonomy" id="1282883"/>
    <lineage>
        <taxon>Bacteria</taxon>
        <taxon>Bacillati</taxon>
        <taxon>Actinomycetota</taxon>
        <taxon>Actinomycetes</taxon>
        <taxon>Micromonosporales</taxon>
        <taxon>Micromonosporaceae</taxon>
        <taxon>Micromonospora</taxon>
    </lineage>
</organism>
<feature type="compositionally biased region" description="Basic and acidic residues" evidence="1">
    <location>
        <begin position="526"/>
        <end position="538"/>
    </location>
</feature>
<feature type="compositionally biased region" description="Gly residues" evidence="1">
    <location>
        <begin position="468"/>
        <end position="485"/>
    </location>
</feature>
<dbReference type="AlphaFoldDB" id="A0A7W7SPH1"/>
<dbReference type="RefSeq" id="WP_246446323.1">
    <property type="nucleotide sequence ID" value="NZ_JACHJW010000001.1"/>
</dbReference>
<name>A0A7W7SPH1_9ACTN</name>
<dbReference type="Proteomes" id="UP000578819">
    <property type="component" value="Unassembled WGS sequence"/>
</dbReference>